<keyword evidence="4" id="KW-1185">Reference proteome</keyword>
<reference evidence="3" key="1">
    <citation type="submission" date="2023-06" db="EMBL/GenBank/DDBJ databases">
        <title>Male Hemibagrus guttatus genome.</title>
        <authorList>
            <person name="Bian C."/>
        </authorList>
    </citation>
    <scope>NUCLEOTIDE SEQUENCE</scope>
    <source>
        <strain evidence="3">Male_cb2023</strain>
        <tissue evidence="3">Muscle</tissue>
    </source>
</reference>
<dbReference type="InterPro" id="IPR036397">
    <property type="entry name" value="RNaseH_sf"/>
</dbReference>
<dbReference type="InterPro" id="IPR041588">
    <property type="entry name" value="Integrase_H2C2"/>
</dbReference>
<feature type="domain" description="Integrase catalytic" evidence="2">
    <location>
        <begin position="108"/>
        <end position="267"/>
    </location>
</feature>
<dbReference type="Gene3D" id="1.10.340.70">
    <property type="match status" value="1"/>
</dbReference>
<dbReference type="PANTHER" id="PTHR37984">
    <property type="entry name" value="PROTEIN CBG26694"/>
    <property type="match status" value="1"/>
</dbReference>
<dbReference type="PANTHER" id="PTHR37984:SF15">
    <property type="entry name" value="INTEGRASE CATALYTIC DOMAIN-CONTAINING PROTEIN"/>
    <property type="match status" value="1"/>
</dbReference>
<accession>A0AAE0VBE8</accession>
<dbReference type="InterPro" id="IPR050951">
    <property type="entry name" value="Retrovirus_Pol_polyprotein"/>
</dbReference>
<dbReference type="FunFam" id="1.10.340.70:FF:000001">
    <property type="entry name" value="Retrovirus-related Pol polyprotein from transposon gypsy-like Protein"/>
    <property type="match status" value="1"/>
</dbReference>
<dbReference type="AlphaFoldDB" id="A0AAE0VBE8"/>
<evidence type="ECO:0000259" key="2">
    <source>
        <dbReference type="PROSITE" id="PS50994"/>
    </source>
</evidence>
<dbReference type="Pfam" id="PF17921">
    <property type="entry name" value="Integrase_H2C2"/>
    <property type="match status" value="1"/>
</dbReference>
<dbReference type="Gene3D" id="3.30.420.10">
    <property type="entry name" value="Ribonuclease H-like superfamily/Ribonuclease H"/>
    <property type="match status" value="1"/>
</dbReference>
<dbReference type="GO" id="GO:0003676">
    <property type="term" value="F:nucleic acid binding"/>
    <property type="evidence" value="ECO:0007669"/>
    <property type="project" value="InterPro"/>
</dbReference>
<dbReference type="InterPro" id="IPR001584">
    <property type="entry name" value="Integrase_cat-core"/>
</dbReference>
<dbReference type="SUPFAM" id="SSF53098">
    <property type="entry name" value="Ribonuclease H-like"/>
    <property type="match status" value="1"/>
</dbReference>
<sequence>MEFKSLPSHPDPILPSSLILAPIQWNLVEEIQRAHISKLYVPALLRLRVLQWVHDSPSNGHPGIRRTAQLTQHRFWWPSLSHDATDFVKAQSCTSCQLPEGLLKPLPILQRPWSHIAVDFLTELPDSRGFTTVLVIADQFSKACKLIPLKGLPTARETTLAFFQQVSQNYGFPEDIASDRGSQFTSQVWRAFCNQLGINVSLMSGYHPQLNGQKERLTQKVGRFLHSYCSRVQHRWSEFLPWAKYAQNSLTHSSMGLTPFQCVLGHQPPLFPWSGEPSDVPTVDEWSKHSQEV</sequence>
<evidence type="ECO:0000313" key="4">
    <source>
        <dbReference type="Proteomes" id="UP001274896"/>
    </source>
</evidence>
<gene>
    <name evidence="3" type="ORF">QTP70_004859</name>
</gene>
<name>A0AAE0VBE8_9TELE</name>
<dbReference type="EMBL" id="JAUCMX010000004">
    <property type="protein sequence ID" value="KAK3548165.1"/>
    <property type="molecule type" value="Genomic_DNA"/>
</dbReference>
<evidence type="ECO:0000256" key="1">
    <source>
        <dbReference type="ARBA" id="ARBA00039658"/>
    </source>
</evidence>
<comment type="caution">
    <text evidence="3">The sequence shown here is derived from an EMBL/GenBank/DDBJ whole genome shotgun (WGS) entry which is preliminary data.</text>
</comment>
<proteinExistence type="predicted"/>
<protein>
    <recommendedName>
        <fullName evidence="1">Gypsy retrotransposon integrase-like protein 1</fullName>
    </recommendedName>
</protein>
<organism evidence="3 4">
    <name type="scientific">Hemibagrus guttatus</name>
    <dbReference type="NCBI Taxonomy" id="175788"/>
    <lineage>
        <taxon>Eukaryota</taxon>
        <taxon>Metazoa</taxon>
        <taxon>Chordata</taxon>
        <taxon>Craniata</taxon>
        <taxon>Vertebrata</taxon>
        <taxon>Euteleostomi</taxon>
        <taxon>Actinopterygii</taxon>
        <taxon>Neopterygii</taxon>
        <taxon>Teleostei</taxon>
        <taxon>Ostariophysi</taxon>
        <taxon>Siluriformes</taxon>
        <taxon>Bagridae</taxon>
        <taxon>Hemibagrus</taxon>
    </lineage>
</organism>
<dbReference type="Proteomes" id="UP001274896">
    <property type="component" value="Unassembled WGS sequence"/>
</dbReference>
<dbReference type="Pfam" id="PF00665">
    <property type="entry name" value="rve"/>
    <property type="match status" value="1"/>
</dbReference>
<dbReference type="FunFam" id="3.30.420.10:FF:000032">
    <property type="entry name" value="Retrovirus-related Pol polyprotein from transposon 297-like Protein"/>
    <property type="match status" value="1"/>
</dbReference>
<dbReference type="GO" id="GO:0015074">
    <property type="term" value="P:DNA integration"/>
    <property type="evidence" value="ECO:0007669"/>
    <property type="project" value="InterPro"/>
</dbReference>
<dbReference type="InterPro" id="IPR012337">
    <property type="entry name" value="RNaseH-like_sf"/>
</dbReference>
<dbReference type="PROSITE" id="PS50994">
    <property type="entry name" value="INTEGRASE"/>
    <property type="match status" value="1"/>
</dbReference>
<evidence type="ECO:0000313" key="3">
    <source>
        <dbReference type="EMBL" id="KAK3548165.1"/>
    </source>
</evidence>